<feature type="domain" description="Tudor" evidence="2">
    <location>
        <begin position="128"/>
        <end position="188"/>
    </location>
</feature>
<dbReference type="Proteomes" id="UP001634394">
    <property type="component" value="Unassembled WGS sequence"/>
</dbReference>
<feature type="region of interest" description="Disordered" evidence="1">
    <location>
        <begin position="515"/>
        <end position="561"/>
    </location>
</feature>
<evidence type="ECO:0000256" key="1">
    <source>
        <dbReference type="SAM" id="MobiDB-lite"/>
    </source>
</evidence>
<dbReference type="Gene3D" id="2.40.50.90">
    <property type="match status" value="3"/>
</dbReference>
<evidence type="ECO:0000259" key="2">
    <source>
        <dbReference type="PROSITE" id="PS50304"/>
    </source>
</evidence>
<dbReference type="InterPro" id="IPR041966">
    <property type="entry name" value="LOTUS-like"/>
</dbReference>
<dbReference type="SMART" id="SM00333">
    <property type="entry name" value="TUDOR"/>
    <property type="match status" value="3"/>
</dbReference>
<dbReference type="InterPro" id="IPR035437">
    <property type="entry name" value="SNase_OB-fold_sf"/>
</dbReference>
<dbReference type="InterPro" id="IPR002999">
    <property type="entry name" value="Tudor"/>
</dbReference>
<gene>
    <name evidence="3" type="ORF">ACJMK2_002678</name>
</gene>
<name>A0ABD3XXL8_SINWO</name>
<feature type="compositionally biased region" description="Acidic residues" evidence="1">
    <location>
        <begin position="271"/>
        <end position="304"/>
    </location>
</feature>
<keyword evidence="4" id="KW-1185">Reference proteome</keyword>
<feature type="region of interest" description="Disordered" evidence="1">
    <location>
        <begin position="271"/>
        <end position="311"/>
    </location>
</feature>
<proteinExistence type="predicted"/>
<dbReference type="InterPro" id="IPR050621">
    <property type="entry name" value="Tudor_domain_containing"/>
</dbReference>
<dbReference type="FunFam" id="2.30.30.140:FF:000018">
    <property type="entry name" value="Serine/threonine-protein kinase 31"/>
    <property type="match status" value="1"/>
</dbReference>
<accession>A0ABD3XXL8</accession>
<evidence type="ECO:0000313" key="3">
    <source>
        <dbReference type="EMBL" id="KAL3890396.1"/>
    </source>
</evidence>
<protein>
    <recommendedName>
        <fullName evidence="2">Tudor domain-containing protein</fullName>
    </recommendedName>
</protein>
<feature type="region of interest" description="Disordered" evidence="1">
    <location>
        <begin position="623"/>
        <end position="649"/>
    </location>
</feature>
<dbReference type="PANTHER" id="PTHR22948:SF29">
    <property type="entry name" value="FI02030P-RELATED"/>
    <property type="match status" value="1"/>
</dbReference>
<dbReference type="Pfam" id="PF00567">
    <property type="entry name" value="TUDOR"/>
    <property type="match status" value="3"/>
</dbReference>
<feature type="domain" description="Tudor" evidence="2">
    <location>
        <begin position="362"/>
        <end position="418"/>
    </location>
</feature>
<organism evidence="3 4">
    <name type="scientific">Sinanodonta woodiana</name>
    <name type="common">Chinese pond mussel</name>
    <name type="synonym">Anodonta woodiana</name>
    <dbReference type="NCBI Taxonomy" id="1069815"/>
    <lineage>
        <taxon>Eukaryota</taxon>
        <taxon>Metazoa</taxon>
        <taxon>Spiralia</taxon>
        <taxon>Lophotrochozoa</taxon>
        <taxon>Mollusca</taxon>
        <taxon>Bivalvia</taxon>
        <taxon>Autobranchia</taxon>
        <taxon>Heteroconchia</taxon>
        <taxon>Palaeoheterodonta</taxon>
        <taxon>Unionida</taxon>
        <taxon>Unionoidea</taxon>
        <taxon>Unionidae</taxon>
        <taxon>Unioninae</taxon>
        <taxon>Sinanodonta</taxon>
    </lineage>
</organism>
<dbReference type="SUPFAM" id="SSF63748">
    <property type="entry name" value="Tudor/PWWP/MBT"/>
    <property type="match status" value="3"/>
</dbReference>
<dbReference type="Gene3D" id="3.30.420.610">
    <property type="entry name" value="LOTUS domain-like"/>
    <property type="match status" value="1"/>
</dbReference>
<feature type="compositionally biased region" description="Low complexity" evidence="1">
    <location>
        <begin position="624"/>
        <end position="645"/>
    </location>
</feature>
<dbReference type="Gene3D" id="2.30.30.140">
    <property type="match status" value="3"/>
</dbReference>
<sequence length="865" mass="97113">MGEIITGKMNGLWASRLPFEYKEKFGEEPPACLMDLIKNSFKDICKVELAQYTERELVYPVLEDHDKCKELRILQQELLPIGEKITVYLTYIYNCGYFCVQKEDSCIDQIAEELQKDCKTKSTPDMEQLKTGQFCAGLFSADKCWTRAKIIDIKDSEPKIELLFVDYGDVERVLSKDIRWLSEKTAAAPAQCIKCSLHGIQPLETETRWSSASAEAFAKIVKDVPLIAVTRTHYDDTCDVDLCLVSDPAINISDKLIQQGVVRSLFPVESYLEESDEEEDEEELEEEEEEEEEDVEEEEEEDASCPDPITLPDEKTWDVHITFINDSTNSVMMRFVGESYSDQLDLFESLLEQEFKKQKSEPVTEGMICVAHDDELYHRVHVESIMNKKVVCFFLDHGDTNVLTMEQLRPLDAAINKKLPYQAVPVSLYGLEEVAENMTVLSKLCELALGKTCVAEPVNRNDSFSVILYDTTGDSDININEEILRVVGKEERDVTAAIGDLSLVDIAAKLSTETVMNQQKDSSEKDVSKELGSDVSKGGSKTASPKQKVDRPVSATHGITSTAETVLASGKIDSVEKDTSQITNSCKSSLGAENRLENTSHSFTNNTEQLTAVDVESTRMEPVLSLSSTSKQKLLPSGSSSVKSLSSEDESHDLDVRTIWNPKEYAKRPLPPKVVIPDEGSYIDLHVIQADSPSNFVCIPYEQMDQLNQLFEDMLEYFTPPPQLIIKEDEITLNHLYAGNVSGVWHRVKVQQFVDRLLSVYLVDMGRYSVVSLEELQPLPWKFWKIPMQAFTARLGGIKPLGGSWSEGAKLKFTELAFDKDLVGLVISNKIEDGAVSLRLVDTSQENLDICVDEILLTKQFAVIA</sequence>
<comment type="caution">
    <text evidence="3">The sequence shown here is derived from an EMBL/GenBank/DDBJ whole genome shotgun (WGS) entry which is preliminary data.</text>
</comment>
<dbReference type="PANTHER" id="PTHR22948">
    <property type="entry name" value="TUDOR DOMAIN CONTAINING PROTEIN"/>
    <property type="match status" value="1"/>
</dbReference>
<evidence type="ECO:0000313" key="4">
    <source>
        <dbReference type="Proteomes" id="UP001634394"/>
    </source>
</evidence>
<dbReference type="AlphaFoldDB" id="A0ABD3XXL8"/>
<feature type="compositionally biased region" description="Basic and acidic residues" evidence="1">
    <location>
        <begin position="521"/>
        <end position="532"/>
    </location>
</feature>
<dbReference type="EMBL" id="JBJQND010000001">
    <property type="protein sequence ID" value="KAL3890396.1"/>
    <property type="molecule type" value="Genomic_DNA"/>
</dbReference>
<reference evidence="3 4" key="1">
    <citation type="submission" date="2024-11" db="EMBL/GenBank/DDBJ databases">
        <title>Chromosome-level genome assembly of the freshwater bivalve Anodonta woodiana.</title>
        <authorList>
            <person name="Chen X."/>
        </authorList>
    </citation>
    <scope>NUCLEOTIDE SEQUENCE [LARGE SCALE GENOMIC DNA]</scope>
    <source>
        <strain evidence="3">MN2024</strain>
        <tissue evidence="3">Gills</tissue>
    </source>
</reference>
<dbReference type="PROSITE" id="PS50304">
    <property type="entry name" value="TUDOR"/>
    <property type="match status" value="2"/>
</dbReference>